<gene>
    <name evidence="1" type="ORF">CEXT_763571</name>
</gene>
<dbReference type="EMBL" id="BPLR01012561">
    <property type="protein sequence ID" value="GIY54877.1"/>
    <property type="molecule type" value="Genomic_DNA"/>
</dbReference>
<protein>
    <submittedName>
        <fullName evidence="1">Uncharacterized protein</fullName>
    </submittedName>
</protein>
<keyword evidence="2" id="KW-1185">Reference proteome</keyword>
<reference evidence="1 2" key="1">
    <citation type="submission" date="2021-06" db="EMBL/GenBank/DDBJ databases">
        <title>Caerostris extrusa draft genome.</title>
        <authorList>
            <person name="Kono N."/>
            <person name="Arakawa K."/>
        </authorList>
    </citation>
    <scope>NUCLEOTIDE SEQUENCE [LARGE SCALE GENOMIC DNA]</scope>
</reference>
<proteinExistence type="predicted"/>
<evidence type="ECO:0000313" key="1">
    <source>
        <dbReference type="EMBL" id="GIY54877.1"/>
    </source>
</evidence>
<accession>A0AAV4UAV1</accession>
<name>A0AAV4UAV1_CAEEX</name>
<organism evidence="1 2">
    <name type="scientific">Caerostris extrusa</name>
    <name type="common">Bark spider</name>
    <name type="synonym">Caerostris bankana</name>
    <dbReference type="NCBI Taxonomy" id="172846"/>
    <lineage>
        <taxon>Eukaryota</taxon>
        <taxon>Metazoa</taxon>
        <taxon>Ecdysozoa</taxon>
        <taxon>Arthropoda</taxon>
        <taxon>Chelicerata</taxon>
        <taxon>Arachnida</taxon>
        <taxon>Araneae</taxon>
        <taxon>Araneomorphae</taxon>
        <taxon>Entelegynae</taxon>
        <taxon>Araneoidea</taxon>
        <taxon>Araneidae</taxon>
        <taxon>Caerostris</taxon>
    </lineage>
</organism>
<evidence type="ECO:0000313" key="2">
    <source>
        <dbReference type="Proteomes" id="UP001054945"/>
    </source>
</evidence>
<dbReference type="Proteomes" id="UP001054945">
    <property type="component" value="Unassembled WGS sequence"/>
</dbReference>
<sequence length="84" mass="9543">MFKKKPSIPIIAKISLLIKVPHGFSSFSQSIGLSLRRRVPLWGFKNKIKRIMDMCPHVGRQGQQTLIQLRMGNIRDNPSGGQRC</sequence>
<comment type="caution">
    <text evidence="1">The sequence shown here is derived from an EMBL/GenBank/DDBJ whole genome shotgun (WGS) entry which is preliminary data.</text>
</comment>
<dbReference type="AlphaFoldDB" id="A0AAV4UAV1"/>